<dbReference type="GO" id="GO:0004577">
    <property type="term" value="F:N-acetylglucosaminyldiphosphodolichol N-acetylglucosaminyltransferase activity"/>
    <property type="evidence" value="ECO:0007669"/>
    <property type="project" value="UniProtKB-EC"/>
</dbReference>
<comment type="subcellular location">
    <subcellularLocation>
        <location evidence="1 11">Endoplasmic reticulum membrane</location>
        <topology evidence="1 11">Single-pass membrane protein</topology>
    </subcellularLocation>
    <subcellularLocation>
        <location evidence="2">Nucleus membrane</location>
        <topology evidence="2">Single-pass membrane protein</topology>
    </subcellularLocation>
</comment>
<evidence type="ECO:0000313" key="12">
    <source>
        <dbReference type="EMBL" id="KAK7468594.1"/>
    </source>
</evidence>
<dbReference type="PANTHER" id="PTHR12154">
    <property type="entry name" value="GLYCOSYL TRANSFERASE-RELATED"/>
    <property type="match status" value="1"/>
</dbReference>
<gene>
    <name evidence="11 12" type="primary">ALG14</name>
    <name evidence="12" type="ORF">VKT23_003098</name>
</gene>
<keyword evidence="7 11" id="KW-0256">Endoplasmic reticulum</keyword>
<dbReference type="Pfam" id="PF08660">
    <property type="entry name" value="Alg14"/>
    <property type="match status" value="1"/>
</dbReference>
<evidence type="ECO:0000256" key="2">
    <source>
        <dbReference type="ARBA" id="ARBA00004590"/>
    </source>
</evidence>
<evidence type="ECO:0000256" key="7">
    <source>
        <dbReference type="ARBA" id="ARBA00022824"/>
    </source>
</evidence>
<comment type="subunit">
    <text evidence="4 11">Heterodimer with ALG13 to form a functional enzyme.</text>
</comment>
<dbReference type="Proteomes" id="UP001498398">
    <property type="component" value="Unassembled WGS sequence"/>
</dbReference>
<accession>A0ABR1JWZ0</accession>
<keyword evidence="6 11" id="KW-0812">Transmembrane</keyword>
<comment type="similarity">
    <text evidence="3 11">Belongs to the ALG14 family.</text>
</comment>
<keyword evidence="13" id="KW-1185">Reference proteome</keyword>
<dbReference type="Gene3D" id="3.40.50.2000">
    <property type="entry name" value="Glycogen Phosphorylase B"/>
    <property type="match status" value="1"/>
</dbReference>
<dbReference type="EMBL" id="JBANRG010000003">
    <property type="protein sequence ID" value="KAK7468594.1"/>
    <property type="molecule type" value="Genomic_DNA"/>
</dbReference>
<feature type="transmembrane region" description="Helical" evidence="11">
    <location>
        <begin position="5"/>
        <end position="23"/>
    </location>
</feature>
<feature type="transmembrane region" description="Helical" evidence="11">
    <location>
        <begin position="118"/>
        <end position="136"/>
    </location>
</feature>
<evidence type="ECO:0000256" key="5">
    <source>
        <dbReference type="ARBA" id="ARBA00017467"/>
    </source>
</evidence>
<comment type="function">
    <text evidence="11">Involved in protein N-glycosylation. Essential for the second step of the dolichol-linked oligosaccharide pathway. Anchors the catalytic subunit ALG13 to the ER.</text>
</comment>
<organism evidence="12 13">
    <name type="scientific">Marasmiellus scandens</name>
    <dbReference type="NCBI Taxonomy" id="2682957"/>
    <lineage>
        <taxon>Eukaryota</taxon>
        <taxon>Fungi</taxon>
        <taxon>Dikarya</taxon>
        <taxon>Basidiomycota</taxon>
        <taxon>Agaricomycotina</taxon>
        <taxon>Agaricomycetes</taxon>
        <taxon>Agaricomycetidae</taxon>
        <taxon>Agaricales</taxon>
        <taxon>Marasmiineae</taxon>
        <taxon>Omphalotaceae</taxon>
        <taxon>Marasmiellus</taxon>
    </lineage>
</organism>
<evidence type="ECO:0000256" key="8">
    <source>
        <dbReference type="ARBA" id="ARBA00022989"/>
    </source>
</evidence>
<comment type="caution">
    <text evidence="12">The sequence shown here is derived from an EMBL/GenBank/DDBJ whole genome shotgun (WGS) entry which is preliminary data.</text>
</comment>
<keyword evidence="8 11" id="KW-1133">Transmembrane helix</keyword>
<sequence length="227" mass="25292">MLRVLLVVSVLIIVFTLRIWSILPRNSTTVSPWINRNSKTRKLAVFLGSGGHTSEALALLSALDFERYSPRIYIVGEGDHLSAQKAVALENAKSTSSQSPPSYTIMTIPRARKVHQSILTTPVTAFVSLLKCIHYVSIQPLLSSNFKFADVLLLNGPGTCFVLCVAVYINKIFGLPCPIMLYVESFARVKKLSLSGKMLRYLVDRFVVQWPQLLNDGKRGECHGWLV</sequence>
<comment type="caution">
    <text evidence="11">Lacks conserved residue(s) required for the propagation of feature annotation.</text>
</comment>
<feature type="transmembrane region" description="Helical" evidence="11">
    <location>
        <begin position="156"/>
        <end position="183"/>
    </location>
</feature>
<evidence type="ECO:0000256" key="1">
    <source>
        <dbReference type="ARBA" id="ARBA00004389"/>
    </source>
</evidence>
<evidence type="ECO:0000256" key="9">
    <source>
        <dbReference type="ARBA" id="ARBA00023136"/>
    </source>
</evidence>
<evidence type="ECO:0000256" key="11">
    <source>
        <dbReference type="RuleBase" id="RU362127"/>
    </source>
</evidence>
<reference evidence="12 13" key="1">
    <citation type="submission" date="2024-01" db="EMBL/GenBank/DDBJ databases">
        <title>A draft genome for the cacao thread blight pathogen Marasmiellus scandens.</title>
        <authorList>
            <person name="Baruah I.K."/>
            <person name="Leung J."/>
            <person name="Bukari Y."/>
            <person name="Amoako-Attah I."/>
            <person name="Meinhardt L.W."/>
            <person name="Bailey B.A."/>
            <person name="Cohen S.P."/>
        </authorList>
    </citation>
    <scope>NUCLEOTIDE SEQUENCE [LARGE SCALE GENOMIC DNA]</scope>
    <source>
        <strain evidence="12 13">GH-19</strain>
    </source>
</reference>
<evidence type="ECO:0000313" key="13">
    <source>
        <dbReference type="Proteomes" id="UP001498398"/>
    </source>
</evidence>
<evidence type="ECO:0000256" key="10">
    <source>
        <dbReference type="ARBA" id="ARBA00032062"/>
    </source>
</evidence>
<proteinExistence type="inferred from homology"/>
<keyword evidence="9 11" id="KW-0472">Membrane</keyword>
<name>A0ABR1JWZ0_9AGAR</name>
<dbReference type="PANTHER" id="PTHR12154:SF4">
    <property type="entry name" value="UDP-N-ACETYLGLUCOSAMINE TRANSFERASE SUBUNIT ALG14 HOMOLOG"/>
    <property type="match status" value="1"/>
</dbReference>
<protein>
    <recommendedName>
        <fullName evidence="5 11">UDP-N-acetylglucosamine transferase subunit ALG14</fullName>
    </recommendedName>
    <alternativeName>
        <fullName evidence="10 11">Asparagine-linked glycosylation protein 14</fullName>
    </alternativeName>
</protein>
<evidence type="ECO:0000256" key="6">
    <source>
        <dbReference type="ARBA" id="ARBA00022692"/>
    </source>
</evidence>
<evidence type="ECO:0000256" key="3">
    <source>
        <dbReference type="ARBA" id="ARBA00009731"/>
    </source>
</evidence>
<dbReference type="InterPro" id="IPR013969">
    <property type="entry name" value="Oligosacch_biosynth_Alg14"/>
</dbReference>
<keyword evidence="12" id="KW-0328">Glycosyltransferase</keyword>
<evidence type="ECO:0000256" key="4">
    <source>
        <dbReference type="ARBA" id="ARBA00011335"/>
    </source>
</evidence>
<keyword evidence="12" id="KW-0808">Transferase</keyword>